<evidence type="ECO:0000256" key="3">
    <source>
        <dbReference type="ARBA" id="ARBA00008750"/>
    </source>
</evidence>
<keyword evidence="13" id="KW-0511">Multifunctional enzyme</keyword>
<proteinExistence type="inferred from homology"/>
<evidence type="ECO:0000256" key="8">
    <source>
        <dbReference type="ARBA" id="ARBA00023027"/>
    </source>
</evidence>
<evidence type="ECO:0000259" key="16">
    <source>
        <dbReference type="Pfam" id="PF00725"/>
    </source>
</evidence>
<dbReference type="SUPFAM" id="SSF51735">
    <property type="entry name" value="NAD(P)-binding Rossmann-fold domains"/>
    <property type="match status" value="1"/>
</dbReference>
<evidence type="ECO:0000256" key="14">
    <source>
        <dbReference type="ARBA" id="ARBA00049556"/>
    </source>
</evidence>
<evidence type="ECO:0000256" key="10">
    <source>
        <dbReference type="ARBA" id="ARBA00023140"/>
    </source>
</evidence>
<comment type="subunit">
    <text evidence="4">Monomer.</text>
</comment>
<dbReference type="InterPro" id="IPR036291">
    <property type="entry name" value="NAD(P)-bd_dom_sf"/>
</dbReference>
<dbReference type="SUPFAM" id="SSF52096">
    <property type="entry name" value="ClpP/crotonase"/>
    <property type="match status" value="1"/>
</dbReference>
<feature type="domain" description="3-hydroxyacyl-CoA dehydrogenase NAD binding" evidence="17">
    <location>
        <begin position="300"/>
        <end position="477"/>
    </location>
</feature>
<comment type="catalytic activity">
    <reaction evidence="14">
        <text>a (3S)-3-hydroxyacyl-CoA + NAD(+) = a 3-oxoacyl-CoA + NADH + H(+)</text>
        <dbReference type="Rhea" id="RHEA:22432"/>
        <dbReference type="ChEBI" id="CHEBI:15378"/>
        <dbReference type="ChEBI" id="CHEBI:57318"/>
        <dbReference type="ChEBI" id="CHEBI:57540"/>
        <dbReference type="ChEBI" id="CHEBI:57945"/>
        <dbReference type="ChEBI" id="CHEBI:90726"/>
        <dbReference type="EC" id="1.1.1.35"/>
    </reaction>
</comment>
<evidence type="ECO:0000256" key="12">
    <source>
        <dbReference type="ARBA" id="ARBA00023239"/>
    </source>
</evidence>
<dbReference type="GO" id="GO:0070403">
    <property type="term" value="F:NAD+ binding"/>
    <property type="evidence" value="ECO:0007669"/>
    <property type="project" value="InterPro"/>
</dbReference>
<keyword evidence="12" id="KW-0456">Lyase</keyword>
<comment type="pathway">
    <text evidence="2">Lipid metabolism; fatty acid beta-oxidation.</text>
</comment>
<keyword evidence="10" id="KW-0576">Peroxisome</keyword>
<evidence type="ECO:0000313" key="18">
    <source>
        <dbReference type="EMBL" id="KEQ52277.1"/>
    </source>
</evidence>
<evidence type="ECO:0000256" key="11">
    <source>
        <dbReference type="ARBA" id="ARBA00023235"/>
    </source>
</evidence>
<dbReference type="Pfam" id="PF00725">
    <property type="entry name" value="3HCDH"/>
    <property type="match status" value="2"/>
</dbReference>
<keyword evidence="11 18" id="KW-0413">Isomerase</keyword>
<dbReference type="GO" id="GO:0003857">
    <property type="term" value="F:(3S)-3-hydroxyacyl-CoA dehydrogenase (NAD+) activity"/>
    <property type="evidence" value="ECO:0007669"/>
    <property type="project" value="UniProtKB-EC"/>
</dbReference>
<evidence type="ECO:0000256" key="4">
    <source>
        <dbReference type="ARBA" id="ARBA00011245"/>
    </source>
</evidence>
<dbReference type="PANTHER" id="PTHR23309">
    <property type="entry name" value="3-HYDROXYACYL-COA DEHYROGENASE"/>
    <property type="match status" value="1"/>
</dbReference>
<dbReference type="EMBL" id="JFHR01000047">
    <property type="protein sequence ID" value="KEQ52277.1"/>
    <property type="molecule type" value="Genomic_DNA"/>
</dbReference>
<evidence type="ECO:0000259" key="17">
    <source>
        <dbReference type="Pfam" id="PF02737"/>
    </source>
</evidence>
<comment type="subcellular location">
    <subcellularLocation>
        <location evidence="1">Peroxisome</location>
    </subcellularLocation>
</comment>
<dbReference type="Proteomes" id="UP000028411">
    <property type="component" value="Unassembled WGS sequence"/>
</dbReference>
<evidence type="ECO:0000313" key="19">
    <source>
        <dbReference type="Proteomes" id="UP000028411"/>
    </source>
</evidence>
<keyword evidence="6" id="KW-0442">Lipid degradation</keyword>
<dbReference type="InterPro" id="IPR006176">
    <property type="entry name" value="3-OHacyl-CoA_DH_NAD-bd"/>
</dbReference>
<dbReference type="InterPro" id="IPR018376">
    <property type="entry name" value="Enoyl-CoA_hyd/isom_CS"/>
</dbReference>
<dbReference type="RefSeq" id="WP_037454704.1">
    <property type="nucleotide sequence ID" value="NZ_JFHR01000047.1"/>
</dbReference>
<dbReference type="eggNOG" id="COG1250">
    <property type="taxonomic scope" value="Bacteria"/>
</dbReference>
<feature type="domain" description="3-hydroxyacyl-CoA dehydrogenase C-terminal" evidence="16">
    <location>
        <begin position="601"/>
        <end position="685"/>
    </location>
</feature>
<dbReference type="eggNOG" id="COG1024">
    <property type="taxonomic scope" value="Bacteria"/>
</dbReference>
<dbReference type="Gene3D" id="1.10.1040.50">
    <property type="match status" value="1"/>
</dbReference>
<evidence type="ECO:0000256" key="7">
    <source>
        <dbReference type="ARBA" id="ARBA00023002"/>
    </source>
</evidence>
<dbReference type="PANTHER" id="PTHR23309:SF49">
    <property type="entry name" value="PEROXISOMAL BIFUNCTIONAL ENZYME"/>
    <property type="match status" value="1"/>
</dbReference>
<dbReference type="FunFam" id="3.40.50.720:FF:000009">
    <property type="entry name" value="Fatty oxidation complex, alpha subunit"/>
    <property type="match status" value="1"/>
</dbReference>
<keyword evidence="8" id="KW-0520">NAD</keyword>
<sequence length="690" mass="74358">MKVNDVVTYEVEGPIAVITAHSPPVNALSSAVRQGIAGAVQTALGDGSVGAMVLICEGRTFFAGADITEFGKPPVEPTLRNLQLIVENATKPVIAAIHGTALGGGLELALVAHYRIAVPSAKCGLPEVNLGLLPGAGGTQRLPRIVGIEKALDLTTSGAPVGARAAKEMGLVDELAQGDLRADAIAFARRVLEEKRPLLKVRDRTEKLDEARGKPEIFADFRKANARKFRGFKAPEHIIRCVEATLEKSFDEGMVYERELFNELQSDSQSAAQRHVFFAERQAAKIDGIPADTPVLPIAKVGVIGAGTMGGGIAMNFANVGIPVTIVEAKQEALDRGIGIIRSNYEATAKKGRMKAKDVDTRMGLLTGSVAMEDLADCDLIIEAVFENLDVKREVFGKLDAIAKPGAILATNTSYLDIDDIAGATKRPESVCGLHFFSPANVMKLLEVVRTKDTKPDIVVTAMKLAKTIGKIGVLVGNGFGFVGNRILAARNAQADRLVLEGATPWAVDRVLYDFGFAMGHFQMRDLVGLDVGWNRDATSSANVREILNEMGRHGQKTKGGYYDYDDNRKQTPSPIAMQVIEEFAAKQGIERREVSDAEIHDRILFAMVNEGARILDEGIAARASDIDIVWVTGYGWPKYRGGPMFWADLQGLPTVLEKLKTLEATHGEAFTPSPLIERLVAQGKGFRDA</sequence>
<dbReference type="InterPro" id="IPR001753">
    <property type="entry name" value="Enoyl-CoA_hydra/iso"/>
</dbReference>
<dbReference type="Pfam" id="PF00378">
    <property type="entry name" value="ECH_1"/>
    <property type="match status" value="1"/>
</dbReference>
<dbReference type="InterPro" id="IPR029045">
    <property type="entry name" value="ClpP/crotonase-like_dom_sf"/>
</dbReference>
<evidence type="ECO:0000256" key="1">
    <source>
        <dbReference type="ARBA" id="ARBA00004275"/>
    </source>
</evidence>
<dbReference type="CDD" id="cd06558">
    <property type="entry name" value="crotonase-like"/>
    <property type="match status" value="1"/>
</dbReference>
<dbReference type="Pfam" id="PF02737">
    <property type="entry name" value="3HCDH_N"/>
    <property type="match status" value="1"/>
</dbReference>
<dbReference type="Gene3D" id="3.40.50.720">
    <property type="entry name" value="NAD(P)-binding Rossmann-like Domain"/>
    <property type="match status" value="1"/>
</dbReference>
<keyword evidence="7" id="KW-0560">Oxidoreductase</keyword>
<dbReference type="InterPro" id="IPR006108">
    <property type="entry name" value="3HC_DH_C"/>
</dbReference>
<dbReference type="PROSITE" id="PS00166">
    <property type="entry name" value="ENOYL_COA_HYDRATASE"/>
    <property type="match status" value="1"/>
</dbReference>
<reference evidence="18 19" key="1">
    <citation type="submission" date="2014-02" db="EMBL/GenBank/DDBJ databases">
        <title>Whole genome sequence of Sphingobium chlorophenolicum NBRC 16172.</title>
        <authorList>
            <person name="Gan H.M."/>
            <person name="Gan H.Y."/>
            <person name="Chew T.H."/>
            <person name="Savka M.A."/>
        </authorList>
    </citation>
    <scope>NUCLEOTIDE SEQUENCE [LARGE SCALE GENOMIC DNA]</scope>
    <source>
        <strain evidence="18 19">NBRC 16172</strain>
    </source>
</reference>
<evidence type="ECO:0000256" key="6">
    <source>
        <dbReference type="ARBA" id="ARBA00022963"/>
    </source>
</evidence>
<dbReference type="UniPathway" id="UPA00659"/>
<dbReference type="OrthoDB" id="9771883at2"/>
<evidence type="ECO:0000256" key="15">
    <source>
        <dbReference type="RuleBase" id="RU003707"/>
    </source>
</evidence>
<dbReference type="InterPro" id="IPR008927">
    <property type="entry name" value="6-PGluconate_DH-like_C_sf"/>
</dbReference>
<evidence type="ECO:0000256" key="5">
    <source>
        <dbReference type="ARBA" id="ARBA00022832"/>
    </source>
</evidence>
<dbReference type="Gene3D" id="3.90.226.10">
    <property type="entry name" value="2-enoyl-CoA Hydratase, Chain A, domain 1"/>
    <property type="match status" value="1"/>
</dbReference>
<organism evidence="18 19">
    <name type="scientific">Sphingobium chlorophenolicum</name>
    <dbReference type="NCBI Taxonomy" id="46429"/>
    <lineage>
        <taxon>Bacteria</taxon>
        <taxon>Pseudomonadati</taxon>
        <taxon>Pseudomonadota</taxon>
        <taxon>Alphaproteobacteria</taxon>
        <taxon>Sphingomonadales</taxon>
        <taxon>Sphingomonadaceae</taxon>
        <taxon>Sphingobium</taxon>
    </lineage>
</organism>
<name>A0A081RAQ4_SPHCR</name>
<dbReference type="EC" id="5.1.2.3" evidence="18"/>
<dbReference type="GO" id="GO:0006635">
    <property type="term" value="P:fatty acid beta-oxidation"/>
    <property type="evidence" value="ECO:0007669"/>
    <property type="project" value="UniProtKB-UniPathway"/>
</dbReference>
<dbReference type="PATRIC" id="fig|46429.4.peg.3438"/>
<accession>A0A081RAQ4</accession>
<feature type="domain" description="3-hydroxyacyl-CoA dehydrogenase C-terminal" evidence="16">
    <location>
        <begin position="481"/>
        <end position="565"/>
    </location>
</feature>
<evidence type="ECO:0000256" key="13">
    <source>
        <dbReference type="ARBA" id="ARBA00023268"/>
    </source>
</evidence>
<keyword evidence="9" id="KW-0443">Lipid metabolism</keyword>
<dbReference type="GO" id="GO:0004300">
    <property type="term" value="F:enoyl-CoA hydratase activity"/>
    <property type="evidence" value="ECO:0007669"/>
    <property type="project" value="UniProtKB-ARBA"/>
</dbReference>
<gene>
    <name evidence="18" type="ORF">BV95_03449</name>
</gene>
<dbReference type="SUPFAM" id="SSF48179">
    <property type="entry name" value="6-phosphogluconate dehydrogenase C-terminal domain-like"/>
    <property type="match status" value="2"/>
</dbReference>
<comment type="similarity">
    <text evidence="3">In the N-terminal section; belongs to the enoyl-CoA hydratase/isomerase family.</text>
</comment>
<dbReference type="AlphaFoldDB" id="A0A081RAQ4"/>
<comment type="caution">
    <text evidence="18">The sequence shown here is derived from an EMBL/GenBank/DDBJ whole genome shotgun (WGS) entry which is preliminary data.</text>
</comment>
<comment type="similarity">
    <text evidence="15">Belongs to the enoyl-CoA hydratase/isomerase family.</text>
</comment>
<evidence type="ECO:0000256" key="2">
    <source>
        <dbReference type="ARBA" id="ARBA00005005"/>
    </source>
</evidence>
<dbReference type="FunFam" id="1.10.1040.50:FF:000006">
    <property type="entry name" value="Peroxisomal bifunctional enzyme"/>
    <property type="match status" value="1"/>
</dbReference>
<protein>
    <submittedName>
        <fullName evidence="18">3-hydroxybutyryl-CoA epimerase</fullName>
        <ecNumber evidence="18">5.1.2.3</ecNumber>
    </submittedName>
</protein>
<keyword evidence="5" id="KW-0276">Fatty acid metabolism</keyword>
<evidence type="ECO:0000256" key="9">
    <source>
        <dbReference type="ARBA" id="ARBA00023098"/>
    </source>
</evidence>
<dbReference type="GO" id="GO:0008692">
    <property type="term" value="F:3-hydroxybutyryl-CoA epimerase activity"/>
    <property type="evidence" value="ECO:0007669"/>
    <property type="project" value="UniProtKB-EC"/>
</dbReference>